<sequence length="336" mass="38226">MSLIISYIIVRFEQISFIMNSKLIFFALSLLIISCKNKEDSTKGTSSRYNDALQYITVLGIAQDGGYPHINNTNEFEAVTSGSIKKELVVSLGIIDKEAKKKFLIEATPDLPEQLAILDAHFLDQDPIINGVFLTHAHIGHYTGLMYFGREAMGAKDINVFAMPKMKSFLESNGPWSQLVTLDNIRIQALKDREPLKVTNEINVTPFTVPHRDEFSETVGYKISGPTKTALFIPDINKWSLWENNIVDEVKKVDYAFLDATFYKDGEIPRPMSEVPHPFIQETIELFNNEVEEIKSKIIFIHFNHSNLLINPENKDRKKLEEEGYRFANTGDVFGL</sequence>
<proteinExistence type="predicted"/>
<dbReference type="Pfam" id="PF12706">
    <property type="entry name" value="Lactamase_B_2"/>
    <property type="match status" value="1"/>
</dbReference>
<protein>
    <recommendedName>
        <fullName evidence="1">Metallo-beta-lactamase domain-containing protein</fullName>
    </recommendedName>
</protein>
<comment type="caution">
    <text evidence="2">The sequence shown here is derived from an EMBL/GenBank/DDBJ whole genome shotgun (WGS) entry which is preliminary data.</text>
</comment>
<dbReference type="Proteomes" id="UP001501758">
    <property type="component" value="Unassembled WGS sequence"/>
</dbReference>
<feature type="domain" description="Metallo-beta-lactamase" evidence="1">
    <location>
        <begin position="103"/>
        <end position="302"/>
    </location>
</feature>
<dbReference type="Gene3D" id="3.60.15.10">
    <property type="entry name" value="Ribonuclease Z/Hydroxyacylglutathione hydrolase-like"/>
    <property type="match status" value="1"/>
</dbReference>
<dbReference type="SUPFAM" id="SSF56281">
    <property type="entry name" value="Metallo-hydrolase/oxidoreductase"/>
    <property type="match status" value="1"/>
</dbReference>
<reference evidence="3" key="1">
    <citation type="journal article" date="2019" name="Int. J. Syst. Evol. Microbiol.">
        <title>The Global Catalogue of Microorganisms (GCM) 10K type strain sequencing project: providing services to taxonomists for standard genome sequencing and annotation.</title>
        <authorList>
            <consortium name="The Broad Institute Genomics Platform"/>
            <consortium name="The Broad Institute Genome Sequencing Center for Infectious Disease"/>
            <person name="Wu L."/>
            <person name="Ma J."/>
        </authorList>
    </citation>
    <scope>NUCLEOTIDE SEQUENCE [LARGE SCALE GENOMIC DNA]</scope>
    <source>
        <strain evidence="3">JCM 15974</strain>
    </source>
</reference>
<evidence type="ECO:0000259" key="1">
    <source>
        <dbReference type="Pfam" id="PF12706"/>
    </source>
</evidence>
<keyword evidence="3" id="KW-1185">Reference proteome</keyword>
<organism evidence="2 3">
    <name type="scientific">Aquimarina litoralis</name>
    <dbReference type="NCBI Taxonomy" id="584605"/>
    <lineage>
        <taxon>Bacteria</taxon>
        <taxon>Pseudomonadati</taxon>
        <taxon>Bacteroidota</taxon>
        <taxon>Flavobacteriia</taxon>
        <taxon>Flavobacteriales</taxon>
        <taxon>Flavobacteriaceae</taxon>
        <taxon>Aquimarina</taxon>
    </lineage>
</organism>
<dbReference type="InterPro" id="IPR036866">
    <property type="entry name" value="RibonucZ/Hydroxyglut_hydro"/>
</dbReference>
<evidence type="ECO:0000313" key="3">
    <source>
        <dbReference type="Proteomes" id="UP001501758"/>
    </source>
</evidence>
<name>A0ABP3U9C1_9FLAO</name>
<dbReference type="InterPro" id="IPR001279">
    <property type="entry name" value="Metallo-B-lactamas"/>
</dbReference>
<accession>A0ABP3U9C1</accession>
<dbReference type="EMBL" id="BAAAGE010000003">
    <property type="protein sequence ID" value="GAA0726188.1"/>
    <property type="molecule type" value="Genomic_DNA"/>
</dbReference>
<gene>
    <name evidence="2" type="ORF">GCM10009430_32920</name>
</gene>
<evidence type="ECO:0000313" key="2">
    <source>
        <dbReference type="EMBL" id="GAA0726188.1"/>
    </source>
</evidence>